<feature type="region of interest" description="Disordered" evidence="1">
    <location>
        <begin position="102"/>
        <end position="122"/>
    </location>
</feature>
<reference evidence="2 3" key="1">
    <citation type="submission" date="2019-10" db="EMBL/GenBank/DDBJ databases">
        <title>Assembly and Annotation for the nematode Trichostrongylus colubriformis.</title>
        <authorList>
            <person name="Martin J."/>
        </authorList>
    </citation>
    <scope>NUCLEOTIDE SEQUENCE [LARGE SCALE GENOMIC DNA]</scope>
    <source>
        <strain evidence="2">G859</strain>
        <tissue evidence="2">Whole worm</tissue>
    </source>
</reference>
<organism evidence="2 3">
    <name type="scientific">Trichostrongylus colubriformis</name>
    <name type="common">Black scour worm</name>
    <dbReference type="NCBI Taxonomy" id="6319"/>
    <lineage>
        <taxon>Eukaryota</taxon>
        <taxon>Metazoa</taxon>
        <taxon>Ecdysozoa</taxon>
        <taxon>Nematoda</taxon>
        <taxon>Chromadorea</taxon>
        <taxon>Rhabditida</taxon>
        <taxon>Rhabditina</taxon>
        <taxon>Rhabditomorpha</taxon>
        <taxon>Strongyloidea</taxon>
        <taxon>Trichostrongylidae</taxon>
        <taxon>Trichostrongylus</taxon>
    </lineage>
</organism>
<name>A0AAN8FPV6_TRICO</name>
<dbReference type="EMBL" id="WIXE01003043">
    <property type="protein sequence ID" value="KAK5984291.1"/>
    <property type="molecule type" value="Genomic_DNA"/>
</dbReference>
<evidence type="ECO:0000256" key="1">
    <source>
        <dbReference type="SAM" id="MobiDB-lite"/>
    </source>
</evidence>
<feature type="non-terminal residue" evidence="2">
    <location>
        <position position="1"/>
    </location>
</feature>
<comment type="caution">
    <text evidence="2">The sequence shown here is derived from an EMBL/GenBank/DDBJ whole genome shotgun (WGS) entry which is preliminary data.</text>
</comment>
<protein>
    <submittedName>
        <fullName evidence="2">Uncharacterized protein</fullName>
    </submittedName>
</protein>
<sequence length="122" mass="13741">FGPIDYDVTINGELCCVSYCQIQKDALSKRLHTMLSVVGEPRLMGPARGGDRLTSIVLKGICRVGESGHVERWRQRPVTTMLSESPVMGLRSYHHGRFGEWGSRSYSFPQRSARPYTNPAER</sequence>
<evidence type="ECO:0000313" key="3">
    <source>
        <dbReference type="Proteomes" id="UP001331761"/>
    </source>
</evidence>
<dbReference type="AlphaFoldDB" id="A0AAN8FPV6"/>
<gene>
    <name evidence="2" type="ORF">GCK32_019382</name>
</gene>
<keyword evidence="3" id="KW-1185">Reference proteome</keyword>
<dbReference type="Proteomes" id="UP001331761">
    <property type="component" value="Unassembled WGS sequence"/>
</dbReference>
<proteinExistence type="predicted"/>
<accession>A0AAN8FPV6</accession>
<evidence type="ECO:0000313" key="2">
    <source>
        <dbReference type="EMBL" id="KAK5984291.1"/>
    </source>
</evidence>